<proteinExistence type="inferred from homology"/>
<keyword evidence="2" id="KW-0378">Hydrolase</keyword>
<feature type="chain" id="PRO_5043102821" description="Carboxypeptidase" evidence="2">
    <location>
        <begin position="20"/>
        <end position="453"/>
    </location>
</feature>
<dbReference type="InterPro" id="IPR001563">
    <property type="entry name" value="Peptidase_S10"/>
</dbReference>
<accession>A0AAV7KDI7</accession>
<dbReference type="EC" id="3.4.16.-" evidence="2"/>
<dbReference type="Pfam" id="PF00450">
    <property type="entry name" value="Peptidase_S10"/>
    <property type="match status" value="1"/>
</dbReference>
<dbReference type="GO" id="GO:0004185">
    <property type="term" value="F:serine-type carboxypeptidase activity"/>
    <property type="evidence" value="ECO:0007669"/>
    <property type="project" value="UniProtKB-UniRule"/>
</dbReference>
<dbReference type="EMBL" id="JAKMXF010000066">
    <property type="protein sequence ID" value="KAI6659293.1"/>
    <property type="molecule type" value="Genomic_DNA"/>
</dbReference>
<dbReference type="PRINTS" id="PR00724">
    <property type="entry name" value="CRBOXYPTASEC"/>
</dbReference>
<comment type="caution">
    <text evidence="3">The sequence shown here is derived from an EMBL/GenBank/DDBJ whole genome shotgun (WGS) entry which is preliminary data.</text>
</comment>
<dbReference type="InterPro" id="IPR018202">
    <property type="entry name" value="Ser_caboxypep_ser_AS"/>
</dbReference>
<dbReference type="PROSITE" id="PS00131">
    <property type="entry name" value="CARBOXYPEPT_SER_SER"/>
    <property type="match status" value="1"/>
</dbReference>
<evidence type="ECO:0000256" key="2">
    <source>
        <dbReference type="RuleBase" id="RU361156"/>
    </source>
</evidence>
<keyword evidence="4" id="KW-1185">Reference proteome</keyword>
<dbReference type="Gene3D" id="3.40.50.1820">
    <property type="entry name" value="alpha/beta hydrolase"/>
    <property type="match status" value="1"/>
</dbReference>
<keyword evidence="2" id="KW-0732">Signal</keyword>
<feature type="signal peptide" evidence="2">
    <location>
        <begin position="1"/>
        <end position="19"/>
    </location>
</feature>
<dbReference type="PANTHER" id="PTHR11802">
    <property type="entry name" value="SERINE PROTEASE FAMILY S10 SERINE CARBOXYPEPTIDASE"/>
    <property type="match status" value="1"/>
</dbReference>
<evidence type="ECO:0000256" key="1">
    <source>
        <dbReference type="ARBA" id="ARBA00009431"/>
    </source>
</evidence>
<dbReference type="PANTHER" id="PTHR11802:SF201">
    <property type="entry name" value="CARBOXYPEPTIDASE"/>
    <property type="match status" value="1"/>
</dbReference>
<sequence length="453" mass="51576">MHQTRIFFVACFLFATVFTQDNADKITSLPGQPKNVSYNQYAGYITVDAKNDRKLFYWFVEAATEADSKPWVLWQTGGPGCSSLLGLLLETGPFTPSPGGESLYENPYSWNLLANMLYVESPAGVGFSSSKVKSDYTVGDARTATDLIQFLTLFLAKYPKYMKRPFYLAGESYGGHYIPNLALAITRVNLIINFQGFLVGNPWTYPKFDNNGSTLFWFSHGLMTIEEFSAINAHCNFSQSGPFLKYPDTYNMDKICLKTLNNVDKILNIISPYDIYDDMCMRMGGYEGMRLHQYLSNQPTKLSNDNPCGTEDIYAYLNRPDVQKAIHADEIEWTMCSEKLDYSINDLITPMKKVWKQLLPYHKELKFLVYSGDVDAAVPWLGTLLWIKDLEKDGTINLVEDWNPWYGSTVQVGGFTLQYDKMTFKTVRDAGHQVPSSQPRRAYDMLNDFLNLP</sequence>
<evidence type="ECO:0000313" key="3">
    <source>
        <dbReference type="EMBL" id="KAI6659293.1"/>
    </source>
</evidence>
<dbReference type="AlphaFoldDB" id="A0AAV7KDI7"/>
<gene>
    <name evidence="3" type="ORF">LOD99_14964</name>
</gene>
<dbReference type="Proteomes" id="UP001165289">
    <property type="component" value="Unassembled WGS sequence"/>
</dbReference>
<dbReference type="InterPro" id="IPR029058">
    <property type="entry name" value="AB_hydrolase_fold"/>
</dbReference>
<comment type="similarity">
    <text evidence="1 2">Belongs to the peptidase S10 family.</text>
</comment>
<organism evidence="3 4">
    <name type="scientific">Oopsacas minuta</name>
    <dbReference type="NCBI Taxonomy" id="111878"/>
    <lineage>
        <taxon>Eukaryota</taxon>
        <taxon>Metazoa</taxon>
        <taxon>Porifera</taxon>
        <taxon>Hexactinellida</taxon>
        <taxon>Hexasterophora</taxon>
        <taxon>Lyssacinosida</taxon>
        <taxon>Leucopsacidae</taxon>
        <taxon>Oopsacas</taxon>
    </lineage>
</organism>
<dbReference type="GO" id="GO:0006508">
    <property type="term" value="P:proteolysis"/>
    <property type="evidence" value="ECO:0007669"/>
    <property type="project" value="UniProtKB-KW"/>
</dbReference>
<keyword evidence="2" id="KW-0121">Carboxypeptidase</keyword>
<name>A0AAV7KDI7_9METZ</name>
<reference evidence="3 4" key="1">
    <citation type="journal article" date="2023" name="BMC Biol.">
        <title>The compact genome of the sponge Oopsacas minuta (Hexactinellida) is lacking key metazoan core genes.</title>
        <authorList>
            <person name="Santini S."/>
            <person name="Schenkelaars Q."/>
            <person name="Jourda C."/>
            <person name="Duchesne M."/>
            <person name="Belahbib H."/>
            <person name="Rocher C."/>
            <person name="Selva M."/>
            <person name="Riesgo A."/>
            <person name="Vervoort M."/>
            <person name="Leys S.P."/>
            <person name="Kodjabachian L."/>
            <person name="Le Bivic A."/>
            <person name="Borchiellini C."/>
            <person name="Claverie J.M."/>
            <person name="Renard E."/>
        </authorList>
    </citation>
    <scope>NUCLEOTIDE SEQUENCE [LARGE SCALE GENOMIC DNA]</scope>
    <source>
        <strain evidence="3">SPO-2</strain>
    </source>
</reference>
<protein>
    <recommendedName>
        <fullName evidence="2">Carboxypeptidase</fullName>
        <ecNumber evidence="2">3.4.16.-</ecNumber>
    </recommendedName>
</protein>
<dbReference type="SUPFAM" id="SSF53474">
    <property type="entry name" value="alpha/beta-Hydrolases"/>
    <property type="match status" value="1"/>
</dbReference>
<evidence type="ECO:0000313" key="4">
    <source>
        <dbReference type="Proteomes" id="UP001165289"/>
    </source>
</evidence>
<keyword evidence="2" id="KW-0645">Protease</keyword>